<dbReference type="Proteomes" id="UP000193467">
    <property type="component" value="Unassembled WGS sequence"/>
</dbReference>
<accession>A0A1Y2CHC0</accession>
<dbReference type="InParanoid" id="A0A1Y2CHC0"/>
<dbReference type="OrthoDB" id="2540913at2759"/>
<reference evidence="1 2" key="1">
    <citation type="submission" date="2016-07" db="EMBL/GenBank/DDBJ databases">
        <title>Pervasive Adenine N6-methylation of Active Genes in Fungi.</title>
        <authorList>
            <consortium name="DOE Joint Genome Institute"/>
            <person name="Mondo S.J."/>
            <person name="Dannebaum R.O."/>
            <person name="Kuo R.C."/>
            <person name="Labutti K."/>
            <person name="Haridas S."/>
            <person name="Kuo A."/>
            <person name="Salamov A."/>
            <person name="Ahrendt S.R."/>
            <person name="Lipzen A."/>
            <person name="Sullivan W."/>
            <person name="Andreopoulos W.B."/>
            <person name="Clum A."/>
            <person name="Lindquist E."/>
            <person name="Daum C."/>
            <person name="Ramamoorthy G.K."/>
            <person name="Gryganskyi A."/>
            <person name="Culley D."/>
            <person name="Magnuson J.K."/>
            <person name="James T.Y."/>
            <person name="O'Malley M.A."/>
            <person name="Stajich J.E."/>
            <person name="Spatafora J.W."/>
            <person name="Visel A."/>
            <person name="Grigoriev I.V."/>
        </authorList>
    </citation>
    <scope>NUCLEOTIDE SEQUENCE [LARGE SCALE GENOMIC DNA]</scope>
    <source>
        <strain evidence="1 2">62-1032</strain>
    </source>
</reference>
<dbReference type="AlphaFoldDB" id="A0A1Y2CHC0"/>
<dbReference type="SUPFAM" id="SSF52047">
    <property type="entry name" value="RNI-like"/>
    <property type="match status" value="1"/>
</dbReference>
<dbReference type="EMBL" id="MCGR01000120">
    <property type="protein sequence ID" value="ORY46307.1"/>
    <property type="molecule type" value="Genomic_DNA"/>
</dbReference>
<evidence type="ECO:0000313" key="2">
    <source>
        <dbReference type="Proteomes" id="UP000193467"/>
    </source>
</evidence>
<dbReference type="Gene3D" id="3.80.10.10">
    <property type="entry name" value="Ribonuclease Inhibitor"/>
    <property type="match status" value="1"/>
</dbReference>
<proteinExistence type="predicted"/>
<dbReference type="InterPro" id="IPR032675">
    <property type="entry name" value="LRR_dom_sf"/>
</dbReference>
<sequence>MAPDPQNASLPPRRTLADLPPELKAIIARMARDQDSAYEERMPSDKREREMALLGKRDWDGRSARALSLVDRSWHSAAVPLLFETITSRRCSSNIFGFRIASRFARFVKRASFDSSYLQPHDNYEEDWKALLRALPFFGNLEHINFSDEASSILFGYDQDEGPTEDQVTFRESLKSISSSIQSLQLLPSTPDTFLWMLPPFINLRRFRWSICQEEDWASILPAVQALGRCSTLEHLDLEGASEGLLAQFVQEGWEPSWPNLRSLALKFDDEELGVSAWSFIRSFRETLESITLRLDHPGLADDLLKETEAPLTGFPNLRRLTIKDGFVDTEVASLLKLFSGSPVRHLDLSVYDSDWEDPPTVLLETALQLFPTHLRSVHLDYQPFYHGSHLHSLAPTLASLAPARNISVTLAPSYDVFLHRPLLEMSRILPSDDVDDNCDQLEELLRSGLRQTAGLRASRDGVAIDRLREALEPLKASMMRARD</sequence>
<keyword evidence="2" id="KW-1185">Reference proteome</keyword>
<gene>
    <name evidence="1" type="ORF">BCR35DRAFT_311032</name>
</gene>
<name>A0A1Y2CHC0_9BASI</name>
<evidence type="ECO:0000313" key="1">
    <source>
        <dbReference type="EMBL" id="ORY46307.1"/>
    </source>
</evidence>
<organism evidence="1 2">
    <name type="scientific">Leucosporidium creatinivorum</name>
    <dbReference type="NCBI Taxonomy" id="106004"/>
    <lineage>
        <taxon>Eukaryota</taxon>
        <taxon>Fungi</taxon>
        <taxon>Dikarya</taxon>
        <taxon>Basidiomycota</taxon>
        <taxon>Pucciniomycotina</taxon>
        <taxon>Microbotryomycetes</taxon>
        <taxon>Leucosporidiales</taxon>
        <taxon>Leucosporidium</taxon>
    </lineage>
</organism>
<protein>
    <submittedName>
        <fullName evidence="1">Uncharacterized protein</fullName>
    </submittedName>
</protein>
<comment type="caution">
    <text evidence="1">The sequence shown here is derived from an EMBL/GenBank/DDBJ whole genome shotgun (WGS) entry which is preliminary data.</text>
</comment>